<gene>
    <name evidence="2" type="ORF">NBH00_18715</name>
</gene>
<feature type="compositionally biased region" description="Acidic residues" evidence="1">
    <location>
        <begin position="431"/>
        <end position="442"/>
    </location>
</feature>
<dbReference type="EMBL" id="CP098502">
    <property type="protein sequence ID" value="UTI63372.1"/>
    <property type="molecule type" value="Genomic_DNA"/>
</dbReference>
<dbReference type="Pfam" id="PF10923">
    <property type="entry name" value="BrxC_BrxD"/>
    <property type="match status" value="1"/>
</dbReference>
<proteinExistence type="predicted"/>
<protein>
    <submittedName>
        <fullName evidence="2">ATP-binding protein</fullName>
    </submittedName>
</protein>
<dbReference type="InterPro" id="IPR021228">
    <property type="entry name" value="BrxD"/>
</dbReference>
<keyword evidence="3" id="KW-1185">Reference proteome</keyword>
<organism evidence="2 3">
    <name type="scientific">Paraconexibacter antarcticus</name>
    <dbReference type="NCBI Taxonomy" id="2949664"/>
    <lineage>
        <taxon>Bacteria</taxon>
        <taxon>Bacillati</taxon>
        <taxon>Actinomycetota</taxon>
        <taxon>Thermoleophilia</taxon>
        <taxon>Solirubrobacterales</taxon>
        <taxon>Paraconexibacteraceae</taxon>
        <taxon>Paraconexibacter</taxon>
    </lineage>
</organism>
<dbReference type="RefSeq" id="WP_254570097.1">
    <property type="nucleotide sequence ID" value="NZ_CP098502.1"/>
</dbReference>
<accession>A0ABY5DRJ5</accession>
<name>A0ABY5DRJ5_9ACTN</name>
<evidence type="ECO:0000256" key="1">
    <source>
        <dbReference type="SAM" id="MobiDB-lite"/>
    </source>
</evidence>
<reference evidence="2 3" key="1">
    <citation type="submission" date="2022-06" db="EMBL/GenBank/DDBJ databases">
        <title>Paraconexibacter antarcticus.</title>
        <authorList>
            <person name="Kim C.S."/>
        </authorList>
    </citation>
    <scope>NUCLEOTIDE SEQUENCE [LARGE SCALE GENOMIC DNA]</scope>
    <source>
        <strain evidence="2 3">02-257</strain>
    </source>
</reference>
<dbReference type="GO" id="GO:0005524">
    <property type="term" value="F:ATP binding"/>
    <property type="evidence" value="ECO:0007669"/>
    <property type="project" value="UniProtKB-KW"/>
</dbReference>
<keyword evidence="2" id="KW-0067">ATP-binding</keyword>
<dbReference type="Proteomes" id="UP001056035">
    <property type="component" value="Chromosome"/>
</dbReference>
<evidence type="ECO:0000313" key="3">
    <source>
        <dbReference type="Proteomes" id="UP001056035"/>
    </source>
</evidence>
<feature type="region of interest" description="Disordered" evidence="1">
    <location>
        <begin position="416"/>
        <end position="442"/>
    </location>
</feature>
<keyword evidence="2" id="KW-0547">Nucleotide-binding</keyword>
<sequence>MTDARIRPRDRDAILQSLSAGVVPRRGQQHIQVGRAPEVTALLTDLERITDGGSAVRFVIGEYGAGKSFFLQLVRAIALEKNLVTMHADLTPDRRLHATGGQARTLYAELTRNLATRTSPEGGALGAVVERFITSALQQAKTEERPVEAIIEARLSSLSELVGGYDFAAVIGAYWRGHDTGDAALTAAAVRWLRGEYTTKTEARADLGVRAIVDDANVYDHLKLLARFVTHAGYSGLVIVLDEMVNLYKLASTTARRSNYEQILRIVNDCLQGGVEHVGFLMGGTPEFLTDTRRGLYSYEALESRLAENAFADGNLRDLSGPVLRLAALTPEELYVLLTKLRHVQAGGDSSAYLVPDEALEGFMRHCAGRLGEAYFRTPRTTIKAFVQLLAVMDQNADADWRVLLGQVQVEADAGPDPLLVEPAGDLDGPGNDDEELTSFQL</sequence>
<evidence type="ECO:0000313" key="2">
    <source>
        <dbReference type="EMBL" id="UTI63372.1"/>
    </source>
</evidence>